<accession>A0A367PDL9</accession>
<dbReference type="Gene3D" id="1.10.10.10">
    <property type="entry name" value="Winged helix-like DNA-binding domain superfamily/Winged helix DNA-binding domain"/>
    <property type="match status" value="1"/>
</dbReference>
<protein>
    <recommendedName>
        <fullName evidence="1">2,6-dihydroxypyridine 3-monooxygenase substrate binding domain-containing protein</fullName>
    </recommendedName>
</protein>
<evidence type="ECO:0000259" key="1">
    <source>
        <dbReference type="Pfam" id="PF22607"/>
    </source>
</evidence>
<dbReference type="EMBL" id="QDHA01000068">
    <property type="protein sequence ID" value="RCJ05653.1"/>
    <property type="molecule type" value="Genomic_DNA"/>
</dbReference>
<dbReference type="Gene3D" id="3.30.9.60">
    <property type="match status" value="1"/>
</dbReference>
<dbReference type="InterPro" id="IPR036388">
    <property type="entry name" value="WH-like_DNA-bd_sf"/>
</dbReference>
<proteinExistence type="predicted"/>
<reference evidence="2 3" key="1">
    <citation type="submission" date="2018-04" db="EMBL/GenBank/DDBJ databases">
        <title>Cupriavidus necator CR12 genome sequencing and assembly.</title>
        <authorList>
            <person name="Ben Fekih I."/>
            <person name="Mazhar H.S."/>
            <person name="Bello S.K."/>
            <person name="Rensing C."/>
        </authorList>
    </citation>
    <scope>NUCLEOTIDE SEQUENCE [LARGE SCALE GENOMIC DNA]</scope>
    <source>
        <strain evidence="2 3">CR12</strain>
    </source>
</reference>
<dbReference type="Pfam" id="PF22607">
    <property type="entry name" value="FAD_binding-like"/>
    <property type="match status" value="1"/>
</dbReference>
<feature type="domain" description="2,6-dihydroxypyridine 3-monooxygenase substrate binding" evidence="1">
    <location>
        <begin position="58"/>
        <end position="101"/>
    </location>
</feature>
<evidence type="ECO:0000313" key="2">
    <source>
        <dbReference type="EMBL" id="RCJ05653.1"/>
    </source>
</evidence>
<dbReference type="InterPro" id="IPR054707">
    <property type="entry name" value="DhpH_subs-bd"/>
</dbReference>
<gene>
    <name evidence="2" type="ORF">DDK22_25740</name>
</gene>
<dbReference type="Proteomes" id="UP000253501">
    <property type="component" value="Unassembled WGS sequence"/>
</dbReference>
<dbReference type="AlphaFoldDB" id="A0A367PDL9"/>
<dbReference type="SUPFAM" id="SSF54373">
    <property type="entry name" value="FAD-linked reductases, C-terminal domain"/>
    <property type="match status" value="1"/>
</dbReference>
<evidence type="ECO:0000313" key="3">
    <source>
        <dbReference type="Proteomes" id="UP000253501"/>
    </source>
</evidence>
<comment type="caution">
    <text evidence="2">The sequence shown here is derived from an EMBL/GenBank/DDBJ whole genome shotgun (WGS) entry which is preliminary data.</text>
</comment>
<organism evidence="2 3">
    <name type="scientific">Cupriavidus necator</name>
    <name type="common">Alcaligenes eutrophus</name>
    <name type="synonym">Ralstonia eutropha</name>
    <dbReference type="NCBI Taxonomy" id="106590"/>
    <lineage>
        <taxon>Bacteria</taxon>
        <taxon>Pseudomonadati</taxon>
        <taxon>Pseudomonadota</taxon>
        <taxon>Betaproteobacteria</taxon>
        <taxon>Burkholderiales</taxon>
        <taxon>Burkholderiaceae</taxon>
        <taxon>Cupriavidus</taxon>
    </lineage>
</organism>
<name>A0A367PDL9_CUPNE</name>
<sequence length="120" mass="13004">MDSQLQIHLDRTAKLSLSEQIHMSIARAIESGLFAPGTRLPSAPTARARLLPAVRPAYSGYVAWRGTLPDASLDPAIAAVFAEAITYNVCANSLILLYPHPRAGWFGRARRAAAQIRLVP</sequence>